<evidence type="ECO:0000256" key="3">
    <source>
        <dbReference type="ARBA" id="ARBA00022491"/>
    </source>
</evidence>
<protein>
    <recommendedName>
        <fullName evidence="2 7">Histone deacetylase</fullName>
        <ecNumber evidence="2 7">3.5.1.98</ecNumber>
    </recommendedName>
</protein>
<dbReference type="InterPro" id="IPR003084">
    <property type="entry name" value="HDAC_I/II"/>
</dbReference>
<organism evidence="10 11">
    <name type="scientific">Camelina sativa</name>
    <name type="common">False flax</name>
    <name type="synonym">Myagrum sativum</name>
    <dbReference type="NCBI Taxonomy" id="90675"/>
    <lineage>
        <taxon>Eukaryota</taxon>
        <taxon>Viridiplantae</taxon>
        <taxon>Streptophyta</taxon>
        <taxon>Embryophyta</taxon>
        <taxon>Tracheophyta</taxon>
        <taxon>Spermatophyta</taxon>
        <taxon>Magnoliopsida</taxon>
        <taxon>eudicotyledons</taxon>
        <taxon>Gunneridae</taxon>
        <taxon>Pentapetalae</taxon>
        <taxon>rosids</taxon>
        <taxon>malvids</taxon>
        <taxon>Brassicales</taxon>
        <taxon>Brassicaceae</taxon>
        <taxon>Camelineae</taxon>
        <taxon>Camelina</taxon>
    </lineage>
</organism>
<dbReference type="InterPro" id="IPR037138">
    <property type="entry name" value="His_deacetylse_dom_sf"/>
</dbReference>
<dbReference type="InterPro" id="IPR023696">
    <property type="entry name" value="Ureohydrolase_dom_sf"/>
</dbReference>
<keyword evidence="5 7" id="KW-0156">Chromatin regulator</keyword>
<dbReference type="RefSeq" id="XP_010431120.1">
    <property type="nucleotide sequence ID" value="XM_010432818.2"/>
</dbReference>
<evidence type="ECO:0000313" key="11">
    <source>
        <dbReference type="RefSeq" id="XP_010431120.1"/>
    </source>
</evidence>
<dbReference type="InterPro" id="IPR023801">
    <property type="entry name" value="His_deacetylse_dom"/>
</dbReference>
<dbReference type="CDD" id="cd09991">
    <property type="entry name" value="HDAC_classI"/>
    <property type="match status" value="1"/>
</dbReference>
<dbReference type="Proteomes" id="UP000694864">
    <property type="component" value="Chromosome 9"/>
</dbReference>
<evidence type="ECO:0000259" key="9">
    <source>
        <dbReference type="Pfam" id="PF00850"/>
    </source>
</evidence>
<keyword evidence="7" id="KW-0805">Transcription regulation</keyword>
<dbReference type="Pfam" id="PF00850">
    <property type="entry name" value="Hist_deacetyl"/>
    <property type="match status" value="1"/>
</dbReference>
<keyword evidence="7" id="KW-0804">Transcription</keyword>
<feature type="compositionally biased region" description="Polar residues" evidence="8">
    <location>
        <begin position="409"/>
        <end position="418"/>
    </location>
</feature>
<evidence type="ECO:0000256" key="4">
    <source>
        <dbReference type="ARBA" id="ARBA00022801"/>
    </source>
</evidence>
<sequence>MENAASLATGPDGRKRRVSYFFEPEFGQPREPYASHIANSLIFKHGLHRHMEIYRPILAGVSDFLRFHSRDYIDFLASITPMTLNDPSFFHNLRRSRFFSNDVYMDREMNGPVFHGLFDYCRAYAGCSLTAAAKLNRRETDIAINWSGGMHRAKFDQATEFCFVNDIVLAILELLKTFKRVLYIDIGYRRGDGVEEAFYDTDRVMTVSFHTDWDTFAFFPRYGGRRELYGDRRELYSLNAPLKDCLKDKSLRNLFRPVITKAMEVYQPEVVVLQCGADSLADNWPGRFNLKIKGHGDCLQFVRSFNVPLMVLGGGGSEPRFVSRCWCYETAVAVGVGEQLENDLKVNEFFYKPNFKQDLNTPRDIEILRNGLLRKLSQLIHVPSVQFQDTPSMRQATEPAEVDMEKRQVLSNLRRSKL</sequence>
<dbReference type="PANTHER" id="PTHR10625:SF48">
    <property type="entry name" value="HISTONE DEACETYLASE 7"/>
    <property type="match status" value="1"/>
</dbReference>
<dbReference type="PIRSF" id="PIRSF037913">
    <property type="entry name" value="His_deacetylse_1"/>
    <property type="match status" value="1"/>
</dbReference>
<comment type="catalytic activity">
    <reaction evidence="6 7">
        <text>N(6)-acetyl-L-lysyl-[histone] + H2O = L-lysyl-[histone] + acetate</text>
        <dbReference type="Rhea" id="RHEA:58196"/>
        <dbReference type="Rhea" id="RHEA-COMP:9845"/>
        <dbReference type="Rhea" id="RHEA-COMP:11338"/>
        <dbReference type="ChEBI" id="CHEBI:15377"/>
        <dbReference type="ChEBI" id="CHEBI:29969"/>
        <dbReference type="ChEBI" id="CHEBI:30089"/>
        <dbReference type="ChEBI" id="CHEBI:61930"/>
        <dbReference type="EC" id="3.5.1.98"/>
    </reaction>
</comment>
<dbReference type="SUPFAM" id="SSF52768">
    <property type="entry name" value="Arginase/deacetylase"/>
    <property type="match status" value="1"/>
</dbReference>
<keyword evidence="10" id="KW-1185">Reference proteome</keyword>
<feature type="region of interest" description="Disordered" evidence="8">
    <location>
        <begin position="390"/>
        <end position="418"/>
    </location>
</feature>
<reference evidence="11" key="2">
    <citation type="submission" date="2025-08" db="UniProtKB">
        <authorList>
            <consortium name="RefSeq"/>
        </authorList>
    </citation>
    <scope>IDENTIFICATION</scope>
    <source>
        <tissue evidence="11">Leaf</tissue>
    </source>
</reference>
<accession>A0ABM0TTH3</accession>
<reference evidence="10" key="1">
    <citation type="journal article" date="2014" name="Nat. Commun.">
        <title>The emerging biofuel crop Camelina sativa retains a highly undifferentiated hexaploid genome structure.</title>
        <authorList>
            <person name="Kagale S."/>
            <person name="Koh C."/>
            <person name="Nixon J."/>
            <person name="Bollina V."/>
            <person name="Clarke W.E."/>
            <person name="Tuteja R."/>
            <person name="Spillane C."/>
            <person name="Robinson S.J."/>
            <person name="Links M.G."/>
            <person name="Clarke C."/>
            <person name="Higgins E.E."/>
            <person name="Huebert T."/>
            <person name="Sharpe A.G."/>
            <person name="Parkin I.A."/>
        </authorList>
    </citation>
    <scope>NUCLEOTIDE SEQUENCE [LARGE SCALE GENOMIC DNA]</scope>
    <source>
        <strain evidence="10">cv. DH55</strain>
    </source>
</reference>
<keyword evidence="4 7" id="KW-0378">Hydrolase</keyword>
<evidence type="ECO:0000313" key="10">
    <source>
        <dbReference type="Proteomes" id="UP000694864"/>
    </source>
</evidence>
<evidence type="ECO:0000256" key="6">
    <source>
        <dbReference type="ARBA" id="ARBA00048287"/>
    </source>
</evidence>
<keyword evidence="3" id="KW-0678">Repressor</keyword>
<dbReference type="GeneID" id="104715410"/>
<dbReference type="Gene3D" id="3.40.800.20">
    <property type="entry name" value="Histone deacetylase domain"/>
    <property type="match status" value="1"/>
</dbReference>
<dbReference type="PANTHER" id="PTHR10625">
    <property type="entry name" value="HISTONE DEACETYLASE HDAC1-RELATED"/>
    <property type="match status" value="1"/>
</dbReference>
<comment type="subcellular location">
    <subcellularLocation>
        <location evidence="7">Nucleus</location>
    </subcellularLocation>
</comment>
<comment type="similarity">
    <text evidence="7">Belongs to the histone deacetylase family. HD Type 1 subfamily.</text>
</comment>
<feature type="domain" description="Histone deacetylase" evidence="9">
    <location>
        <begin position="37"/>
        <end position="331"/>
    </location>
</feature>
<keyword evidence="7" id="KW-0539">Nucleus</keyword>
<dbReference type="PRINTS" id="PR01271">
    <property type="entry name" value="HISDACETLASE"/>
</dbReference>
<dbReference type="EC" id="3.5.1.98" evidence="2 7"/>
<proteinExistence type="inferred from homology"/>
<dbReference type="InterPro" id="IPR000286">
    <property type="entry name" value="HDACs"/>
</dbReference>
<evidence type="ECO:0000256" key="7">
    <source>
        <dbReference type="PIRNR" id="PIRNR037913"/>
    </source>
</evidence>
<name>A0ABM0TTH3_CAMSA</name>
<comment type="cofactor">
    <cofactor evidence="1">
        <name>Zn(2+)</name>
        <dbReference type="ChEBI" id="CHEBI:29105"/>
    </cofactor>
</comment>
<evidence type="ECO:0000256" key="5">
    <source>
        <dbReference type="ARBA" id="ARBA00022853"/>
    </source>
</evidence>
<evidence type="ECO:0000256" key="2">
    <source>
        <dbReference type="ARBA" id="ARBA00012111"/>
    </source>
</evidence>
<gene>
    <name evidence="11" type="primary">LOC104715410</name>
</gene>
<evidence type="ECO:0000256" key="1">
    <source>
        <dbReference type="ARBA" id="ARBA00001947"/>
    </source>
</evidence>
<evidence type="ECO:0000256" key="8">
    <source>
        <dbReference type="SAM" id="MobiDB-lite"/>
    </source>
</evidence>
<dbReference type="PRINTS" id="PR01270">
    <property type="entry name" value="HDASUPER"/>
</dbReference>